<dbReference type="EMBL" id="FOGG01000005">
    <property type="protein sequence ID" value="SER21466.1"/>
    <property type="molecule type" value="Genomic_DNA"/>
</dbReference>
<name>A0A1H9MCP8_9SPHI</name>
<evidence type="ECO:0000313" key="1">
    <source>
        <dbReference type="EMBL" id="SER21466.1"/>
    </source>
</evidence>
<sequence>MPVQKPVFKPYYQNQIMAIPPTLDELVAKGHPVRIVNDVINRINIQGLLDA</sequence>
<keyword evidence="2" id="KW-1185">Reference proteome</keyword>
<evidence type="ECO:0000313" key="2">
    <source>
        <dbReference type="Proteomes" id="UP000199572"/>
    </source>
</evidence>
<dbReference type="Proteomes" id="UP000199572">
    <property type="component" value="Unassembled WGS sequence"/>
</dbReference>
<protein>
    <recommendedName>
        <fullName evidence="3">Transposase</fullName>
    </recommendedName>
</protein>
<reference evidence="1 2" key="1">
    <citation type="submission" date="2016-10" db="EMBL/GenBank/DDBJ databases">
        <authorList>
            <person name="de Groot N.N."/>
        </authorList>
    </citation>
    <scope>NUCLEOTIDE SEQUENCE [LARGE SCALE GENOMIC DNA]</scope>
    <source>
        <strain evidence="1 2">DSM 18610</strain>
    </source>
</reference>
<proteinExistence type="predicted"/>
<feature type="non-terminal residue" evidence="1">
    <location>
        <position position="51"/>
    </location>
</feature>
<evidence type="ECO:0008006" key="3">
    <source>
        <dbReference type="Google" id="ProtNLM"/>
    </source>
</evidence>
<organism evidence="1 2">
    <name type="scientific">Pedobacter rhizosphaerae</name>
    <dbReference type="NCBI Taxonomy" id="390241"/>
    <lineage>
        <taxon>Bacteria</taxon>
        <taxon>Pseudomonadati</taxon>
        <taxon>Bacteroidota</taxon>
        <taxon>Sphingobacteriia</taxon>
        <taxon>Sphingobacteriales</taxon>
        <taxon>Sphingobacteriaceae</taxon>
        <taxon>Pedobacter</taxon>
    </lineage>
</organism>
<dbReference type="AlphaFoldDB" id="A0A1H9MCP8"/>
<gene>
    <name evidence="1" type="ORF">SAMN04488023_105235</name>
</gene>
<accession>A0A1H9MCP8</accession>